<evidence type="ECO:0000313" key="1">
    <source>
        <dbReference type="EMBL" id="OSS49657.1"/>
    </source>
</evidence>
<gene>
    <name evidence="1" type="ORF">B5807_06295</name>
</gene>
<protein>
    <recommendedName>
        <fullName evidence="3">Hydrophobin</fullName>
    </recommendedName>
</protein>
<reference evidence="1 2" key="1">
    <citation type="journal article" date="2017" name="Genome Announc.">
        <title>Genome sequence of the saprophytic ascomycete Epicoccum nigrum ICMP 19927 strain isolated from New Zealand.</title>
        <authorList>
            <person name="Fokin M."/>
            <person name="Fleetwood D."/>
            <person name="Weir B.S."/>
            <person name="Villas-Boas S.G."/>
        </authorList>
    </citation>
    <scope>NUCLEOTIDE SEQUENCE [LARGE SCALE GENOMIC DNA]</scope>
    <source>
        <strain evidence="1 2">ICMP 19927</strain>
    </source>
</reference>
<name>A0A1Y2M2K1_EPING</name>
<evidence type="ECO:0008006" key="3">
    <source>
        <dbReference type="Google" id="ProtNLM"/>
    </source>
</evidence>
<proteinExistence type="predicted"/>
<organism evidence="1 2">
    <name type="scientific">Epicoccum nigrum</name>
    <name type="common">Soil fungus</name>
    <name type="synonym">Epicoccum purpurascens</name>
    <dbReference type="NCBI Taxonomy" id="105696"/>
    <lineage>
        <taxon>Eukaryota</taxon>
        <taxon>Fungi</taxon>
        <taxon>Dikarya</taxon>
        <taxon>Ascomycota</taxon>
        <taxon>Pezizomycotina</taxon>
        <taxon>Dothideomycetes</taxon>
        <taxon>Pleosporomycetidae</taxon>
        <taxon>Pleosporales</taxon>
        <taxon>Pleosporineae</taxon>
        <taxon>Didymellaceae</taxon>
        <taxon>Epicoccum</taxon>
    </lineage>
</organism>
<sequence>MYIKTVVFLSVITTTNSFTSFTTFSIPQPRHNRQPPTTFNMQFSKIFAIVSLSATAYSAAMPTGATDVPTTIAACNAAGNTSVQCCSGGLLNLLGCVNLLGSTCSNNGNAYCCKQNQQGVLIGLNTCGPIL</sequence>
<dbReference type="AlphaFoldDB" id="A0A1Y2M2K1"/>
<dbReference type="Proteomes" id="UP000193240">
    <property type="component" value="Unassembled WGS sequence"/>
</dbReference>
<dbReference type="InParanoid" id="A0A1Y2M2K1"/>
<accession>A0A1Y2M2K1</accession>
<keyword evidence="2" id="KW-1185">Reference proteome</keyword>
<evidence type="ECO:0000313" key="2">
    <source>
        <dbReference type="Proteomes" id="UP000193240"/>
    </source>
</evidence>
<dbReference type="EMBL" id="KZ107843">
    <property type="protein sequence ID" value="OSS49657.1"/>
    <property type="molecule type" value="Genomic_DNA"/>
</dbReference>